<accession>A0ABN0SY44</accession>
<feature type="domain" description="Baseplate J-like C-terminal" evidence="3">
    <location>
        <begin position="294"/>
        <end position="364"/>
    </location>
</feature>
<protein>
    <submittedName>
        <fullName evidence="4">Baseplate J/gp47 family protein</fullName>
    </submittedName>
</protein>
<reference evidence="4 5" key="1">
    <citation type="journal article" date="2019" name="Int. J. Syst. Evol. Microbiol.">
        <title>The Global Catalogue of Microorganisms (GCM) 10K type strain sequencing project: providing services to taxonomists for standard genome sequencing and annotation.</title>
        <authorList>
            <consortium name="The Broad Institute Genomics Platform"/>
            <consortium name="The Broad Institute Genome Sequencing Center for Infectious Disease"/>
            <person name="Wu L."/>
            <person name="Ma J."/>
        </authorList>
    </citation>
    <scope>NUCLEOTIDE SEQUENCE [LARGE SCALE GENOMIC DNA]</scope>
    <source>
        <strain evidence="4 5">JCM 8542</strain>
    </source>
</reference>
<dbReference type="RefSeq" id="WP_304986326.1">
    <property type="nucleotide sequence ID" value="NZ_BAAACR010000004.1"/>
</dbReference>
<dbReference type="Pfam" id="PF26078">
    <property type="entry name" value="Baseplate_J_M"/>
    <property type="match status" value="1"/>
</dbReference>
<evidence type="ECO:0000259" key="2">
    <source>
        <dbReference type="Pfam" id="PF26078"/>
    </source>
</evidence>
<keyword evidence="5" id="KW-1185">Reference proteome</keyword>
<gene>
    <name evidence="4" type="ORF">GCM10008919_06670</name>
</gene>
<feature type="domain" description="Baseplate J-like central" evidence="2">
    <location>
        <begin position="204"/>
        <end position="276"/>
    </location>
</feature>
<dbReference type="InterPro" id="IPR006949">
    <property type="entry name" value="Barrel_Baseplate_J-like"/>
</dbReference>
<comment type="caution">
    <text evidence="4">The sequence shown here is derived from an EMBL/GenBank/DDBJ whole genome shotgun (WGS) entry which is preliminary data.</text>
</comment>
<sequence length="372" mass="40697">MGLKNLENLKFVDVNPEEMEIHILEIAEGLLERKLARADPLRLFLLGLEAAMIQQRLLFDQAAKMNLLALARSGYLDHIGALVGTERLPAAPATATMKLTLSAVREQAVIIPKGARITAGDNIYFALNENAIIPAGELSVTASATCTENGTRGNGYLPGEISRIVDPVPFWAAAENTTKSESGADVEDDESYRERIHEAPEKFSTAGPTLAYEYHAKAASALISDVYPDSPAPGEVVVYPLLKGGVIPGEEVLTLVREKLNDRRIRPLTDKVSVKAPESVKYDVDAVYYIDRSHATEAAAIQSRTENAVQEFVAWQKEKLGRDINPTELYYRLRAAGVKRAEIKSPAFTKTEKNQVAIADHVKVTFGGLEDE</sequence>
<feature type="domain" description="Baseplate protein J-like barrel" evidence="1">
    <location>
        <begin position="105"/>
        <end position="183"/>
    </location>
</feature>
<dbReference type="InterPro" id="IPR014507">
    <property type="entry name" value="Baseplate_assembly_J_pred"/>
</dbReference>
<dbReference type="Pfam" id="PF04865">
    <property type="entry name" value="Baseplate_J"/>
    <property type="match status" value="1"/>
</dbReference>
<evidence type="ECO:0000313" key="5">
    <source>
        <dbReference type="Proteomes" id="UP001500399"/>
    </source>
</evidence>
<dbReference type="Proteomes" id="UP001500399">
    <property type="component" value="Unassembled WGS sequence"/>
</dbReference>
<dbReference type="Pfam" id="PF26079">
    <property type="entry name" value="Baseplate_J_C"/>
    <property type="match status" value="1"/>
</dbReference>
<evidence type="ECO:0000259" key="3">
    <source>
        <dbReference type="Pfam" id="PF26079"/>
    </source>
</evidence>
<name>A0ABN0SY44_9FIRM</name>
<dbReference type="PANTHER" id="PTHR35862">
    <property type="entry name" value="FELS-2 PROPHAGE PROTEIN"/>
    <property type="match status" value="1"/>
</dbReference>
<dbReference type="InterPro" id="IPR052726">
    <property type="entry name" value="Phage_Baseplate_Hub"/>
</dbReference>
<evidence type="ECO:0000313" key="4">
    <source>
        <dbReference type="EMBL" id="GAA0206104.1"/>
    </source>
</evidence>
<dbReference type="InterPro" id="IPR058530">
    <property type="entry name" value="Baseplate_J-like_C"/>
</dbReference>
<dbReference type="EMBL" id="BAAACR010000004">
    <property type="protein sequence ID" value="GAA0206104.1"/>
    <property type="molecule type" value="Genomic_DNA"/>
</dbReference>
<proteinExistence type="predicted"/>
<dbReference type="PIRSF" id="PIRSF020481">
    <property type="entry name" value="BAP"/>
    <property type="match status" value="1"/>
</dbReference>
<dbReference type="InterPro" id="IPR058531">
    <property type="entry name" value="Baseplate_J_M"/>
</dbReference>
<organism evidence="4 5">
    <name type="scientific">Selenomonas dianae</name>
    <dbReference type="NCBI Taxonomy" id="135079"/>
    <lineage>
        <taxon>Bacteria</taxon>
        <taxon>Bacillati</taxon>
        <taxon>Bacillota</taxon>
        <taxon>Negativicutes</taxon>
        <taxon>Selenomonadales</taxon>
        <taxon>Selenomonadaceae</taxon>
        <taxon>Selenomonas</taxon>
    </lineage>
</organism>
<dbReference type="PANTHER" id="PTHR35862:SF1">
    <property type="entry name" value="FELS-2 PROPHAGE PROTEIN"/>
    <property type="match status" value="1"/>
</dbReference>
<evidence type="ECO:0000259" key="1">
    <source>
        <dbReference type="Pfam" id="PF04865"/>
    </source>
</evidence>